<evidence type="ECO:0000313" key="2">
    <source>
        <dbReference type="EMBL" id="TWI26939.1"/>
    </source>
</evidence>
<name>A0A562N412_9RHOB</name>
<keyword evidence="3" id="KW-1185">Reference proteome</keyword>
<reference evidence="2 3" key="1">
    <citation type="journal article" date="2015" name="Stand. Genomic Sci.">
        <title>Genomic Encyclopedia of Bacterial and Archaeal Type Strains, Phase III: the genomes of soil and plant-associated and newly described type strains.</title>
        <authorList>
            <person name="Whitman W.B."/>
            <person name="Woyke T."/>
            <person name="Klenk H.P."/>
            <person name="Zhou Y."/>
            <person name="Lilburn T.G."/>
            <person name="Beck B.J."/>
            <person name="De Vos P."/>
            <person name="Vandamme P."/>
            <person name="Eisen J.A."/>
            <person name="Garrity G."/>
            <person name="Hugenholtz P."/>
            <person name="Kyrpides N.C."/>
        </authorList>
    </citation>
    <scope>NUCLEOTIDE SEQUENCE [LARGE SCALE GENOMIC DNA]</scope>
    <source>
        <strain evidence="2 3">CGMCC 1.5364</strain>
    </source>
</reference>
<gene>
    <name evidence="2" type="ORF">IQ24_04009</name>
</gene>
<evidence type="ECO:0000256" key="1">
    <source>
        <dbReference type="SAM" id="MobiDB-lite"/>
    </source>
</evidence>
<sequence>MKPSPINLMGQEFTAQLPTLMQENLTMHALLRRVLAELPQIGNSSLASDIRAVTAAARTRPHVSQAQGPNAKALSTTRLSR</sequence>
<dbReference type="Proteomes" id="UP000316225">
    <property type="component" value="Unassembled WGS sequence"/>
</dbReference>
<feature type="compositionally biased region" description="Polar residues" evidence="1">
    <location>
        <begin position="62"/>
        <end position="81"/>
    </location>
</feature>
<proteinExistence type="predicted"/>
<dbReference type="OrthoDB" id="7778969at2"/>
<dbReference type="RefSeq" id="WP_145400148.1">
    <property type="nucleotide sequence ID" value="NZ_VLKU01000024.1"/>
</dbReference>
<evidence type="ECO:0000313" key="3">
    <source>
        <dbReference type="Proteomes" id="UP000316225"/>
    </source>
</evidence>
<comment type="caution">
    <text evidence="2">The sequence shown here is derived from an EMBL/GenBank/DDBJ whole genome shotgun (WGS) entry which is preliminary data.</text>
</comment>
<dbReference type="AlphaFoldDB" id="A0A562N412"/>
<feature type="region of interest" description="Disordered" evidence="1">
    <location>
        <begin position="58"/>
        <end position="81"/>
    </location>
</feature>
<dbReference type="EMBL" id="VLKU01000024">
    <property type="protein sequence ID" value="TWI26939.1"/>
    <property type="molecule type" value="Genomic_DNA"/>
</dbReference>
<organism evidence="2 3">
    <name type="scientific">Paracoccus sulfuroxidans</name>
    <dbReference type="NCBI Taxonomy" id="384678"/>
    <lineage>
        <taxon>Bacteria</taxon>
        <taxon>Pseudomonadati</taxon>
        <taxon>Pseudomonadota</taxon>
        <taxon>Alphaproteobacteria</taxon>
        <taxon>Rhodobacterales</taxon>
        <taxon>Paracoccaceae</taxon>
        <taxon>Paracoccus</taxon>
    </lineage>
</organism>
<accession>A0A562N412</accession>
<protein>
    <submittedName>
        <fullName evidence="2">Uncharacterized protein</fullName>
    </submittedName>
</protein>